<dbReference type="Proteomes" id="UP000600865">
    <property type="component" value="Unassembled WGS sequence"/>
</dbReference>
<reference evidence="2 3" key="1">
    <citation type="journal article" date="2014" name="Int. J. Syst. Evol. Microbiol.">
        <title>Complete genome sequence of Corynebacterium casei LMG S-19264T (=DSM 44701T), isolated from a smear-ripened cheese.</title>
        <authorList>
            <consortium name="US DOE Joint Genome Institute (JGI-PGF)"/>
            <person name="Walter F."/>
            <person name="Albersmeier A."/>
            <person name="Kalinowski J."/>
            <person name="Ruckert C."/>
        </authorList>
    </citation>
    <scope>NUCLEOTIDE SEQUENCE [LARGE SCALE GENOMIC DNA]</scope>
    <source>
        <strain evidence="2 3">KCTC 23968</strain>
    </source>
</reference>
<accession>A0A918KR42</accession>
<dbReference type="EMBL" id="BMYV01000002">
    <property type="protein sequence ID" value="GGX72572.1"/>
    <property type="molecule type" value="Genomic_DNA"/>
</dbReference>
<sequence length="163" mass="16395">MKRLSRIKTTAISATMIFGLSTPAMAVDQGITFTGLITEQCAVLLGVPGTLGVSPDQTILSSEESGGNAGTAIVTTNGLGSNIQVVVPTSFAIGPASADDNVTFAGDYDLSGSTILSDIVGSTTSALSLGVTTISVHASATKTTGTFEAGTYQMVPIVRCLSS</sequence>
<organism evidence="2 3">
    <name type="scientific">Litorimonas cladophorae</name>
    <dbReference type="NCBI Taxonomy" id="1220491"/>
    <lineage>
        <taxon>Bacteria</taxon>
        <taxon>Pseudomonadati</taxon>
        <taxon>Pseudomonadota</taxon>
        <taxon>Alphaproteobacteria</taxon>
        <taxon>Maricaulales</taxon>
        <taxon>Robiginitomaculaceae</taxon>
    </lineage>
</organism>
<keyword evidence="3" id="KW-1185">Reference proteome</keyword>
<dbReference type="AlphaFoldDB" id="A0A918KR42"/>
<keyword evidence="1" id="KW-0732">Signal</keyword>
<gene>
    <name evidence="2" type="ORF">GCM10011309_23660</name>
</gene>
<feature type="signal peptide" evidence="1">
    <location>
        <begin position="1"/>
        <end position="26"/>
    </location>
</feature>
<evidence type="ECO:0000313" key="2">
    <source>
        <dbReference type="EMBL" id="GGX72572.1"/>
    </source>
</evidence>
<evidence type="ECO:0000313" key="3">
    <source>
        <dbReference type="Proteomes" id="UP000600865"/>
    </source>
</evidence>
<proteinExistence type="predicted"/>
<dbReference type="RefSeq" id="WP_189586176.1">
    <property type="nucleotide sequence ID" value="NZ_BMYV01000002.1"/>
</dbReference>
<protein>
    <submittedName>
        <fullName evidence="2">Uncharacterized protein</fullName>
    </submittedName>
</protein>
<name>A0A918KR42_9PROT</name>
<evidence type="ECO:0000256" key="1">
    <source>
        <dbReference type="SAM" id="SignalP"/>
    </source>
</evidence>
<comment type="caution">
    <text evidence="2">The sequence shown here is derived from an EMBL/GenBank/DDBJ whole genome shotgun (WGS) entry which is preliminary data.</text>
</comment>
<feature type="chain" id="PRO_5037549518" evidence="1">
    <location>
        <begin position="27"/>
        <end position="163"/>
    </location>
</feature>